<dbReference type="Pfam" id="PF00528">
    <property type="entry name" value="BPD_transp_1"/>
    <property type="match status" value="1"/>
</dbReference>
<feature type="transmembrane region" description="Helical" evidence="8">
    <location>
        <begin position="327"/>
        <end position="351"/>
    </location>
</feature>
<dbReference type="Gene3D" id="1.10.3720.10">
    <property type="entry name" value="MetI-like"/>
    <property type="match status" value="2"/>
</dbReference>
<comment type="subcellular location">
    <subcellularLocation>
        <location evidence="1">Cell inner membrane</location>
        <topology evidence="1">Multi-pass membrane protein</topology>
    </subcellularLocation>
    <subcellularLocation>
        <location evidence="8">Cell membrane</location>
        <topology evidence="8">Multi-pass membrane protein</topology>
    </subcellularLocation>
</comment>
<keyword evidence="6 8" id="KW-1133">Transmembrane helix</keyword>
<feature type="transmembrane region" description="Helical" evidence="8">
    <location>
        <begin position="515"/>
        <end position="534"/>
    </location>
</feature>
<comment type="caution">
    <text evidence="10">The sequence shown here is derived from an EMBL/GenBank/DDBJ whole genome shotgun (WGS) entry which is preliminary data.</text>
</comment>
<feature type="transmembrane region" description="Helical" evidence="8">
    <location>
        <begin position="233"/>
        <end position="255"/>
    </location>
</feature>
<feature type="transmembrane region" description="Helical" evidence="8">
    <location>
        <begin position="283"/>
        <end position="307"/>
    </location>
</feature>
<evidence type="ECO:0000256" key="6">
    <source>
        <dbReference type="ARBA" id="ARBA00022989"/>
    </source>
</evidence>
<evidence type="ECO:0000256" key="3">
    <source>
        <dbReference type="ARBA" id="ARBA00022475"/>
    </source>
</evidence>
<keyword evidence="3" id="KW-1003">Cell membrane</keyword>
<dbReference type="PANTHER" id="PTHR43357">
    <property type="entry name" value="INNER MEMBRANE ABC TRANSPORTER PERMEASE PROTEIN YDCV"/>
    <property type="match status" value="1"/>
</dbReference>
<sequence>MRLNHGWWLVSGLVALLVLLPVLSIAGHALEGSGELWPHLRAYVLPQALGQTLLLLAGVGALVILLGTGSAWLVTSYEFPGRRLLSWALLLPLAVPTYIVAYVYLDLLHPIGDLQTWLRELLGYSSPREFRLPDIRSLGGCMLLLGLVLFPYVYLPTRALFMMQAAGLLDAAASLGAGPGRRFFRIALPLARPAIAVGASLALMEAINDIGAAELLGVRTLTVSVYSTWVNRSSLAGAAQIALFMLLLVLSLIALERWARRHSHYASSARQNRTLTPRPVSGWGWLLVIIAWLAVTLGFLVPAGHLVSASLERWNAVGWDASLLDKTLTTLTFASIATLMAALLAFLLVYSLRLARAAPGMRVLVRIASLGYAVPGTVLAIGLLGPLGWLDATLDSQAQQLFGISTGLLLSGTGVALVYAYVARFLAIGTGSVEAGFHKIPYSLDDAARSLGTGASLRARLIHWPLARPALAAAMLLIFVDCMKELPASLLLRPLNVETLATHLYGEASRGSYESGAMAALLIVLAGVLPIVLLSRYGMKQASH</sequence>
<dbReference type="Proteomes" id="UP001595555">
    <property type="component" value="Unassembled WGS sequence"/>
</dbReference>
<evidence type="ECO:0000256" key="5">
    <source>
        <dbReference type="ARBA" id="ARBA00022692"/>
    </source>
</evidence>
<proteinExistence type="inferred from homology"/>
<dbReference type="PROSITE" id="PS50928">
    <property type="entry name" value="ABC_TM1"/>
    <property type="match status" value="2"/>
</dbReference>
<keyword evidence="11" id="KW-1185">Reference proteome</keyword>
<evidence type="ECO:0000313" key="10">
    <source>
        <dbReference type="EMBL" id="MFC3114594.1"/>
    </source>
</evidence>
<accession>A0ABV7FFA4</accession>
<dbReference type="RefSeq" id="WP_378116084.1">
    <property type="nucleotide sequence ID" value="NZ_JBHRTF010000002.1"/>
</dbReference>
<dbReference type="InterPro" id="IPR035906">
    <property type="entry name" value="MetI-like_sf"/>
</dbReference>
<feature type="transmembrane region" description="Helical" evidence="8">
    <location>
        <begin position="48"/>
        <end position="72"/>
    </location>
</feature>
<feature type="domain" description="ABC transmembrane type-1" evidence="9">
    <location>
        <begin position="49"/>
        <end position="254"/>
    </location>
</feature>
<name>A0ABV7FFA4_9GAMM</name>
<evidence type="ECO:0000256" key="7">
    <source>
        <dbReference type="ARBA" id="ARBA00023136"/>
    </source>
</evidence>
<feature type="transmembrane region" description="Helical" evidence="8">
    <location>
        <begin position="363"/>
        <end position="389"/>
    </location>
</feature>
<keyword evidence="5 8" id="KW-0812">Transmembrane</keyword>
<reference evidence="11" key="1">
    <citation type="journal article" date="2019" name="Int. J. Syst. Evol. Microbiol.">
        <title>The Global Catalogue of Microorganisms (GCM) 10K type strain sequencing project: providing services to taxonomists for standard genome sequencing and annotation.</title>
        <authorList>
            <consortium name="The Broad Institute Genomics Platform"/>
            <consortium name="The Broad Institute Genome Sequencing Center for Infectious Disease"/>
            <person name="Wu L."/>
            <person name="Ma J."/>
        </authorList>
    </citation>
    <scope>NUCLEOTIDE SEQUENCE [LARGE SCALE GENOMIC DNA]</scope>
    <source>
        <strain evidence="11">KCTC 52237</strain>
    </source>
</reference>
<dbReference type="CDD" id="cd06261">
    <property type="entry name" value="TM_PBP2"/>
    <property type="match status" value="1"/>
</dbReference>
<feature type="transmembrane region" description="Helical" evidence="8">
    <location>
        <begin position="135"/>
        <end position="155"/>
    </location>
</feature>
<feature type="domain" description="ABC transmembrane type-1" evidence="9">
    <location>
        <begin position="327"/>
        <end position="534"/>
    </location>
</feature>
<protein>
    <submittedName>
        <fullName evidence="10">ABC transporter permease</fullName>
    </submittedName>
</protein>
<feature type="transmembrane region" description="Helical" evidence="8">
    <location>
        <begin position="401"/>
        <end position="422"/>
    </location>
</feature>
<keyword evidence="7 8" id="KW-0472">Membrane</keyword>
<organism evidence="10 11">
    <name type="scientific">Cellvibrio fontiphilus</name>
    <dbReference type="NCBI Taxonomy" id="1815559"/>
    <lineage>
        <taxon>Bacteria</taxon>
        <taxon>Pseudomonadati</taxon>
        <taxon>Pseudomonadota</taxon>
        <taxon>Gammaproteobacteria</taxon>
        <taxon>Cellvibrionales</taxon>
        <taxon>Cellvibrionaceae</taxon>
        <taxon>Cellvibrio</taxon>
    </lineage>
</organism>
<evidence type="ECO:0000256" key="2">
    <source>
        <dbReference type="ARBA" id="ARBA00022448"/>
    </source>
</evidence>
<feature type="transmembrane region" description="Helical" evidence="8">
    <location>
        <begin position="190"/>
        <end position="213"/>
    </location>
</feature>
<evidence type="ECO:0000256" key="1">
    <source>
        <dbReference type="ARBA" id="ARBA00004429"/>
    </source>
</evidence>
<feature type="transmembrane region" description="Helical" evidence="8">
    <location>
        <begin position="461"/>
        <end position="480"/>
    </location>
</feature>
<dbReference type="InterPro" id="IPR000515">
    <property type="entry name" value="MetI-like"/>
</dbReference>
<evidence type="ECO:0000256" key="8">
    <source>
        <dbReference type="RuleBase" id="RU363032"/>
    </source>
</evidence>
<dbReference type="SUPFAM" id="SSF161098">
    <property type="entry name" value="MetI-like"/>
    <property type="match status" value="2"/>
</dbReference>
<keyword evidence="4" id="KW-0997">Cell inner membrane</keyword>
<gene>
    <name evidence="10" type="ORF">ACFODX_03430</name>
</gene>
<feature type="transmembrane region" description="Helical" evidence="8">
    <location>
        <begin position="84"/>
        <end position="105"/>
    </location>
</feature>
<evidence type="ECO:0000259" key="9">
    <source>
        <dbReference type="PROSITE" id="PS50928"/>
    </source>
</evidence>
<keyword evidence="2 8" id="KW-0813">Transport</keyword>
<comment type="similarity">
    <text evidence="8">Belongs to the binding-protein-dependent transport system permease family.</text>
</comment>
<evidence type="ECO:0000256" key="4">
    <source>
        <dbReference type="ARBA" id="ARBA00022519"/>
    </source>
</evidence>
<dbReference type="PANTHER" id="PTHR43357:SF3">
    <property type="entry name" value="FE(3+)-TRANSPORT SYSTEM PERMEASE PROTEIN FBPB 2"/>
    <property type="match status" value="1"/>
</dbReference>
<evidence type="ECO:0000313" key="11">
    <source>
        <dbReference type="Proteomes" id="UP001595555"/>
    </source>
</evidence>
<dbReference type="EMBL" id="JBHRTF010000002">
    <property type="protein sequence ID" value="MFC3114594.1"/>
    <property type="molecule type" value="Genomic_DNA"/>
</dbReference>